<dbReference type="SUPFAM" id="SSF53067">
    <property type="entry name" value="Actin-like ATPase domain"/>
    <property type="match status" value="2"/>
</dbReference>
<organism evidence="6 7">
    <name type="scientific">Celeribacter arenosi</name>
    <dbReference type="NCBI Taxonomy" id="792649"/>
    <lineage>
        <taxon>Bacteria</taxon>
        <taxon>Pseudomonadati</taxon>
        <taxon>Pseudomonadota</taxon>
        <taxon>Alphaproteobacteria</taxon>
        <taxon>Rhodobacterales</taxon>
        <taxon>Roseobacteraceae</taxon>
        <taxon>Celeribacter</taxon>
    </lineage>
</organism>
<feature type="domain" description="Carbohydrate kinase FGGY N-terminal" evidence="4">
    <location>
        <begin position="5"/>
        <end position="238"/>
    </location>
</feature>
<dbReference type="InterPro" id="IPR049382">
    <property type="entry name" value="FGGY_C_2"/>
</dbReference>
<dbReference type="Pfam" id="PF21546">
    <property type="entry name" value="FGGY_C_2"/>
    <property type="match status" value="1"/>
</dbReference>
<evidence type="ECO:0000313" key="6">
    <source>
        <dbReference type="EMBL" id="GAA3855955.1"/>
    </source>
</evidence>
<keyword evidence="2" id="KW-0808">Transferase</keyword>
<feature type="domain" description="Carbohydrate kinase FGGY C-terminal" evidence="5">
    <location>
        <begin position="246"/>
        <end position="421"/>
    </location>
</feature>
<dbReference type="GO" id="GO:0016301">
    <property type="term" value="F:kinase activity"/>
    <property type="evidence" value="ECO:0007669"/>
    <property type="project" value="UniProtKB-KW"/>
</dbReference>
<dbReference type="PANTHER" id="PTHR43095:SF5">
    <property type="entry name" value="XYLULOSE KINASE"/>
    <property type="match status" value="1"/>
</dbReference>
<dbReference type="Gene3D" id="3.30.420.40">
    <property type="match status" value="2"/>
</dbReference>
<evidence type="ECO:0000259" key="5">
    <source>
        <dbReference type="Pfam" id="PF21546"/>
    </source>
</evidence>
<proteinExistence type="inferred from homology"/>
<evidence type="ECO:0000256" key="1">
    <source>
        <dbReference type="ARBA" id="ARBA00009156"/>
    </source>
</evidence>
<dbReference type="PANTHER" id="PTHR43095">
    <property type="entry name" value="SUGAR KINASE"/>
    <property type="match status" value="1"/>
</dbReference>
<comment type="similarity">
    <text evidence="1">Belongs to the FGGY kinase family.</text>
</comment>
<dbReference type="InterPro" id="IPR043129">
    <property type="entry name" value="ATPase_NBD"/>
</dbReference>
<name>A0ABP7JVR7_9RHOB</name>
<dbReference type="Proteomes" id="UP001399917">
    <property type="component" value="Unassembled WGS sequence"/>
</dbReference>
<dbReference type="InterPro" id="IPR018484">
    <property type="entry name" value="FGGY_N"/>
</dbReference>
<dbReference type="RefSeq" id="WP_344842723.1">
    <property type="nucleotide sequence ID" value="NZ_BAABDF010000002.1"/>
</dbReference>
<reference evidence="7" key="1">
    <citation type="journal article" date="2019" name="Int. J. Syst. Evol. Microbiol.">
        <title>The Global Catalogue of Microorganisms (GCM) 10K type strain sequencing project: providing services to taxonomists for standard genome sequencing and annotation.</title>
        <authorList>
            <consortium name="The Broad Institute Genomics Platform"/>
            <consortium name="The Broad Institute Genome Sequencing Center for Infectious Disease"/>
            <person name="Wu L."/>
            <person name="Ma J."/>
        </authorList>
    </citation>
    <scope>NUCLEOTIDE SEQUENCE [LARGE SCALE GENOMIC DNA]</scope>
    <source>
        <strain evidence="7">JCM 17190</strain>
    </source>
</reference>
<evidence type="ECO:0000259" key="4">
    <source>
        <dbReference type="Pfam" id="PF00370"/>
    </source>
</evidence>
<dbReference type="CDD" id="cd07772">
    <property type="entry name" value="ASKHA_NBD_FGGY_NaCK-like"/>
    <property type="match status" value="1"/>
</dbReference>
<comment type="caution">
    <text evidence="6">The sequence shown here is derived from an EMBL/GenBank/DDBJ whole genome shotgun (WGS) entry which is preliminary data.</text>
</comment>
<accession>A0ABP7JVR7</accession>
<dbReference type="InterPro" id="IPR050406">
    <property type="entry name" value="FGGY_Carb_Kinase"/>
</dbReference>
<evidence type="ECO:0000256" key="3">
    <source>
        <dbReference type="ARBA" id="ARBA00022777"/>
    </source>
</evidence>
<keyword evidence="7" id="KW-1185">Reference proteome</keyword>
<dbReference type="EMBL" id="BAABDF010000002">
    <property type="protein sequence ID" value="GAA3855955.1"/>
    <property type="molecule type" value="Genomic_DNA"/>
</dbReference>
<sequence>MKHVAVIDIGKTNAKLALVDLETLDEVAVLTRPNIPLEDPYPHFDVDGHWAFLLRGLKDFHRDHGVDGISITTHGACGVLLDKDGGLATPVLDYEHTGPDELSAEYDALRPDFAQTGSPRLQHGLNLGAQIHWLLETQSGLRDRLATLVTYPQYWGVRLTGVAACDVSSLGCHTDLWNPYQGTFSPLVERLGLSGKIAPARAASDILGTILPEIAAQTGLAPDTPVACGIHDSNASLLPHILGRKAPFSVVSTGTWVIAMGIGVNADLDPARDTLVNVAATGAPVPSARFMGGRAFDLLAGKAPPIPSDSEIAEILTQKTMLLPSVPEDSGPFAGRRAGWLGQEPESGTGARTAALSFYLALMTATCLRLIGHMGPVIVEGPFSRNRACLDMLSVATNAPVIAAGGATGTAQGAALLLAPERAGQADPTLPEVVKNARMSAYANAWFDAVAT</sequence>
<gene>
    <name evidence="6" type="ORF">GCM10022404_03820</name>
</gene>
<dbReference type="Pfam" id="PF00370">
    <property type="entry name" value="FGGY_N"/>
    <property type="match status" value="1"/>
</dbReference>
<keyword evidence="3 6" id="KW-0418">Kinase</keyword>
<protein>
    <submittedName>
        <fullName evidence="6">FGGY-family carbohydrate kinase</fullName>
    </submittedName>
</protein>
<evidence type="ECO:0000313" key="7">
    <source>
        <dbReference type="Proteomes" id="UP001399917"/>
    </source>
</evidence>
<evidence type="ECO:0000256" key="2">
    <source>
        <dbReference type="ARBA" id="ARBA00022679"/>
    </source>
</evidence>